<name>A0ABQ7PUB1_PLUXY</name>
<keyword evidence="4" id="KW-1185">Reference proteome</keyword>
<evidence type="ECO:0000256" key="1">
    <source>
        <dbReference type="SAM" id="Coils"/>
    </source>
</evidence>
<feature type="compositionally biased region" description="Basic and acidic residues" evidence="2">
    <location>
        <begin position="389"/>
        <end position="400"/>
    </location>
</feature>
<feature type="coiled-coil region" evidence="1">
    <location>
        <begin position="48"/>
        <end position="80"/>
    </location>
</feature>
<feature type="compositionally biased region" description="Basic and acidic residues" evidence="2">
    <location>
        <begin position="424"/>
        <end position="443"/>
    </location>
</feature>
<comment type="caution">
    <text evidence="3">The sequence shown here is derived from an EMBL/GenBank/DDBJ whole genome shotgun (WGS) entry which is preliminary data.</text>
</comment>
<protein>
    <submittedName>
        <fullName evidence="3">Uncharacterized protein</fullName>
    </submittedName>
</protein>
<keyword evidence="1" id="KW-0175">Coiled coil</keyword>
<sequence>MGLTKLKSKNTPVYFGHPLSFWKGRHRNEMETKYHAEDSDRLFDIVGYDALHLEKREKLRQLLEAEEEELAQELERKQCRDSFDVKKDSKIKEREEELEKIKVMEIQKALERQKIANGIKWTREDEMKLRHSQQMQVLERQLMEEQNQVVDRMWHDVLVRDVRQKEMKEQIDARKRQQDMVERRKTYDEQIASANRRRNEVMQAERDKENRRLEKMRKKMEQDHAEAIQKKKEQQMQNKMNFIEGHVSRMERLQQERQKEKAIDEHNIRVALEELRDERIRQRIHMQRLQQEKKVFVTNVSKEQRNKLEMEEEADRVAQEWKREDERRADEFARSVELERRSAKEKASHEYRMHLEERKMTLERERRERALQMERVRKTATNELKKKLSDAQEELRRQTEYRNNLTRQISDNMKAMYKSGAPIQKDDRSSTDIKSTKFERAHA</sequence>
<dbReference type="EMBL" id="JAHIBW010000028">
    <property type="protein sequence ID" value="KAG7296545.1"/>
    <property type="molecule type" value="Genomic_DNA"/>
</dbReference>
<evidence type="ECO:0000313" key="4">
    <source>
        <dbReference type="Proteomes" id="UP000823941"/>
    </source>
</evidence>
<feature type="region of interest" description="Disordered" evidence="2">
    <location>
        <begin position="389"/>
        <end position="443"/>
    </location>
</feature>
<evidence type="ECO:0000256" key="2">
    <source>
        <dbReference type="SAM" id="MobiDB-lite"/>
    </source>
</evidence>
<dbReference type="Proteomes" id="UP000823941">
    <property type="component" value="Chromosome 28"/>
</dbReference>
<accession>A0ABQ7PUB1</accession>
<feature type="coiled-coil region" evidence="1">
    <location>
        <begin position="199"/>
        <end position="320"/>
    </location>
</feature>
<gene>
    <name evidence="3" type="ORF">JYU34_020336</name>
</gene>
<evidence type="ECO:0000313" key="3">
    <source>
        <dbReference type="EMBL" id="KAG7296545.1"/>
    </source>
</evidence>
<organism evidence="3 4">
    <name type="scientific">Plutella xylostella</name>
    <name type="common">Diamondback moth</name>
    <name type="synonym">Plutella maculipennis</name>
    <dbReference type="NCBI Taxonomy" id="51655"/>
    <lineage>
        <taxon>Eukaryota</taxon>
        <taxon>Metazoa</taxon>
        <taxon>Ecdysozoa</taxon>
        <taxon>Arthropoda</taxon>
        <taxon>Hexapoda</taxon>
        <taxon>Insecta</taxon>
        <taxon>Pterygota</taxon>
        <taxon>Neoptera</taxon>
        <taxon>Endopterygota</taxon>
        <taxon>Lepidoptera</taxon>
        <taxon>Glossata</taxon>
        <taxon>Ditrysia</taxon>
        <taxon>Yponomeutoidea</taxon>
        <taxon>Plutellidae</taxon>
        <taxon>Plutella</taxon>
    </lineage>
</organism>
<proteinExistence type="predicted"/>
<reference evidence="3 4" key="1">
    <citation type="submission" date="2021-06" db="EMBL/GenBank/DDBJ databases">
        <title>A haploid diamondback moth (Plutella xylostella L.) genome assembly resolves 31 chromosomes and identifies a diamide resistance mutation.</title>
        <authorList>
            <person name="Ward C.M."/>
            <person name="Perry K.D."/>
            <person name="Baker G."/>
            <person name="Powis K."/>
            <person name="Heckel D.G."/>
            <person name="Baxter S.W."/>
        </authorList>
    </citation>
    <scope>NUCLEOTIDE SEQUENCE [LARGE SCALE GENOMIC DNA]</scope>
    <source>
        <strain evidence="3 4">LV</strain>
        <tissue evidence="3">Single pupa</tissue>
    </source>
</reference>
<feature type="compositionally biased region" description="Polar residues" evidence="2">
    <location>
        <begin position="401"/>
        <end position="411"/>
    </location>
</feature>